<dbReference type="EMBL" id="JANJQO010000035">
    <property type="protein sequence ID" value="KAJ2983315.1"/>
    <property type="molecule type" value="Genomic_DNA"/>
</dbReference>
<reference evidence="1" key="1">
    <citation type="submission" date="2022-08" db="EMBL/GenBank/DDBJ databases">
        <title>Genome Sequence of Lecanicillium fungicola.</title>
        <authorList>
            <person name="Buettner E."/>
        </authorList>
    </citation>
    <scope>NUCLEOTIDE SEQUENCE</scope>
    <source>
        <strain evidence="1">Babe33</strain>
    </source>
</reference>
<protein>
    <submittedName>
        <fullName evidence="1">Uncharacterized protein</fullName>
    </submittedName>
</protein>
<comment type="caution">
    <text evidence="1">The sequence shown here is derived from an EMBL/GenBank/DDBJ whole genome shotgun (WGS) entry which is preliminary data.</text>
</comment>
<evidence type="ECO:0000313" key="2">
    <source>
        <dbReference type="Proteomes" id="UP001143910"/>
    </source>
</evidence>
<keyword evidence="2" id="KW-1185">Reference proteome</keyword>
<gene>
    <name evidence="1" type="ORF">NQ176_g783</name>
</gene>
<evidence type="ECO:0000313" key="1">
    <source>
        <dbReference type="EMBL" id="KAJ2983315.1"/>
    </source>
</evidence>
<organism evidence="1 2">
    <name type="scientific">Zarea fungicola</name>
    <dbReference type="NCBI Taxonomy" id="93591"/>
    <lineage>
        <taxon>Eukaryota</taxon>
        <taxon>Fungi</taxon>
        <taxon>Dikarya</taxon>
        <taxon>Ascomycota</taxon>
        <taxon>Pezizomycotina</taxon>
        <taxon>Sordariomycetes</taxon>
        <taxon>Hypocreomycetidae</taxon>
        <taxon>Hypocreales</taxon>
        <taxon>Cordycipitaceae</taxon>
        <taxon>Zarea</taxon>
    </lineage>
</organism>
<sequence length="345" mass="39155">MNHGASIPDTEAIGPFQESIQQWRRRNDINVDDQIKIVKLSHMRYQHPDLKEITTFLQDFGLVVAKETTDEVWYRGYGPDQYVYYARRGPRKFLGGCFEVESYRDLEKAAKLKGASEIQKLSIAPGGGSLITLTDAEGIPMNLIYDQGPAEPALGREKIVLNYEQDKPRVRKFQRFKEGPAAVYKLGHYGLTVTDFELQSKWYTQHFNIVPTDFLYVPTEDGSKKIVAVFAHIDRGKDLVDHHTIFLSTAAQSHVHHCSFEVHDFDTQQLGHQWLANKGYKSVWGVGRHILGSQIFDYWWDTTGNMIEHYADGDLVNEDTPIGLLPAGEESLAVWGPDVPAAFLD</sequence>
<accession>A0ACC1NVK1</accession>
<proteinExistence type="predicted"/>
<dbReference type="Proteomes" id="UP001143910">
    <property type="component" value="Unassembled WGS sequence"/>
</dbReference>
<name>A0ACC1NVK1_9HYPO</name>